<dbReference type="Gene3D" id="3.40.50.1110">
    <property type="entry name" value="SGNH hydrolase"/>
    <property type="match status" value="1"/>
</dbReference>
<name>A0A1E3ABB5_9FIRM</name>
<evidence type="ECO:0000256" key="1">
    <source>
        <dbReference type="SAM" id="MobiDB-lite"/>
    </source>
</evidence>
<evidence type="ECO:0000313" key="4">
    <source>
        <dbReference type="Proteomes" id="UP000094067"/>
    </source>
</evidence>
<feature type="compositionally biased region" description="Low complexity" evidence="1">
    <location>
        <begin position="82"/>
        <end position="93"/>
    </location>
</feature>
<dbReference type="RefSeq" id="WP_069152128.1">
    <property type="nucleotide sequence ID" value="NZ_MCGH01000002.1"/>
</dbReference>
<feature type="region of interest" description="Disordered" evidence="1">
    <location>
        <begin position="82"/>
        <end position="105"/>
    </location>
</feature>
<proteinExistence type="predicted"/>
<dbReference type="SUPFAM" id="SSF52266">
    <property type="entry name" value="SGNH hydrolase"/>
    <property type="match status" value="1"/>
</dbReference>
<dbReference type="Pfam" id="PF13472">
    <property type="entry name" value="Lipase_GDSL_2"/>
    <property type="match status" value="1"/>
</dbReference>
<dbReference type="EMBL" id="MCGH01000002">
    <property type="protein sequence ID" value="ODM06052.1"/>
    <property type="molecule type" value="Genomic_DNA"/>
</dbReference>
<accession>A0A1E3ABB5</accession>
<dbReference type="InterPro" id="IPR036514">
    <property type="entry name" value="SGNH_hydro_sf"/>
</dbReference>
<sequence>MKKGARRIGKGWKYRVTALAAVIFIVGSSLTTVYAAERRTLESTVEKKPRIMELERERKPELVKSMWKDMALAEEMKAVEMGSGEMSSGAEAGENAEPELTEEEKKAEAEVDAYFDNAVFVGDSIMLGFRNYAMKRQDTFPGRPQFLAAGSFSVNNALWPVDDKSVHPVYRGEQHQIWESIAMMGSKRVFLMLGMNDLNINGVDGTCKKYEELVDNIKETDPDAEIHIMSMTYILHGKEVGMLQNDIIRQYNQELEKLADEKGWGFVDISQPLADENGDLAVEYCSDDFAHQRPEAYDVWVSVLRDYARRQLDEHMEVTGNFVEEG</sequence>
<organism evidence="3 4">
    <name type="scientific">Eisenbergiella tayi</name>
    <dbReference type="NCBI Taxonomy" id="1432052"/>
    <lineage>
        <taxon>Bacteria</taxon>
        <taxon>Bacillati</taxon>
        <taxon>Bacillota</taxon>
        <taxon>Clostridia</taxon>
        <taxon>Lachnospirales</taxon>
        <taxon>Lachnospiraceae</taxon>
        <taxon>Eisenbergiella</taxon>
    </lineage>
</organism>
<dbReference type="InterPro" id="IPR013830">
    <property type="entry name" value="SGNH_hydro"/>
</dbReference>
<comment type="caution">
    <text evidence="3">The sequence shown here is derived from an EMBL/GenBank/DDBJ whole genome shotgun (WGS) entry which is preliminary data.</text>
</comment>
<reference evidence="3 4" key="1">
    <citation type="submission" date="2016-07" db="EMBL/GenBank/DDBJ databases">
        <title>Characterization of isolates of Eisenbergiella tayi derived from blood cultures, using whole genome sequencing.</title>
        <authorList>
            <person name="Burdz T."/>
            <person name="Wiebe D."/>
            <person name="Huynh C."/>
            <person name="Bernard K."/>
        </authorList>
    </citation>
    <scope>NUCLEOTIDE SEQUENCE [LARGE SCALE GENOMIC DNA]</scope>
    <source>
        <strain evidence="3 4">NML 110608</strain>
    </source>
</reference>
<feature type="domain" description="SGNH hydrolase-type esterase" evidence="2">
    <location>
        <begin position="120"/>
        <end position="298"/>
    </location>
</feature>
<gene>
    <name evidence="3" type="ORF">BEI61_01941</name>
</gene>
<protein>
    <recommendedName>
        <fullName evidence="2">SGNH hydrolase-type esterase domain-containing protein</fullName>
    </recommendedName>
</protein>
<evidence type="ECO:0000259" key="2">
    <source>
        <dbReference type="Pfam" id="PF13472"/>
    </source>
</evidence>
<evidence type="ECO:0000313" key="3">
    <source>
        <dbReference type="EMBL" id="ODM06052.1"/>
    </source>
</evidence>
<dbReference type="Proteomes" id="UP000094067">
    <property type="component" value="Unassembled WGS sequence"/>
</dbReference>
<dbReference type="AlphaFoldDB" id="A0A1E3ABB5"/>